<keyword evidence="6" id="KW-1185">Reference proteome</keyword>
<dbReference type="InterPro" id="IPR050361">
    <property type="entry name" value="MPP/UQCRC_Complex"/>
</dbReference>
<proteinExistence type="inferred from homology"/>
<dbReference type="Pfam" id="PF05193">
    <property type="entry name" value="Peptidase_M16_C"/>
    <property type="match status" value="1"/>
</dbReference>
<dbReference type="Gene3D" id="3.30.830.10">
    <property type="entry name" value="Metalloenzyme, LuxS/M16 peptidase-like"/>
    <property type="match status" value="2"/>
</dbReference>
<dbReference type="InterPro" id="IPR007863">
    <property type="entry name" value="Peptidase_M16_C"/>
</dbReference>
<dbReference type="Pfam" id="PF00675">
    <property type="entry name" value="Peptidase_M16"/>
    <property type="match status" value="1"/>
</dbReference>
<organism evidence="5 6">
    <name type="scientific">Clostridium tagluense</name>
    <dbReference type="NCBI Taxonomy" id="360422"/>
    <lineage>
        <taxon>Bacteria</taxon>
        <taxon>Bacillati</taxon>
        <taxon>Bacillota</taxon>
        <taxon>Clostridia</taxon>
        <taxon>Eubacteriales</taxon>
        <taxon>Clostridiaceae</taxon>
        <taxon>Clostridium</taxon>
    </lineage>
</organism>
<evidence type="ECO:0000313" key="6">
    <source>
        <dbReference type="Proteomes" id="UP000287872"/>
    </source>
</evidence>
<evidence type="ECO:0000256" key="1">
    <source>
        <dbReference type="ARBA" id="ARBA00007261"/>
    </source>
</evidence>
<accession>A0A401UHR6</accession>
<reference evidence="5 6" key="1">
    <citation type="submission" date="2018-11" db="EMBL/GenBank/DDBJ databases">
        <title>Genome sequencing and assembly of Clostridium tagluense strain A121.</title>
        <authorList>
            <person name="Murakami T."/>
            <person name="Segawa T."/>
            <person name="Shcherbakova V.A."/>
            <person name="Mori H."/>
            <person name="Yoshimura Y."/>
        </authorList>
    </citation>
    <scope>NUCLEOTIDE SEQUENCE [LARGE SCALE GENOMIC DNA]</scope>
    <source>
        <strain evidence="5 6">A121</strain>
    </source>
</reference>
<dbReference type="GO" id="GO:0046872">
    <property type="term" value="F:metal ion binding"/>
    <property type="evidence" value="ECO:0007669"/>
    <property type="project" value="InterPro"/>
</dbReference>
<dbReference type="GO" id="GO:0004222">
    <property type="term" value="F:metalloendopeptidase activity"/>
    <property type="evidence" value="ECO:0007669"/>
    <property type="project" value="InterPro"/>
</dbReference>
<feature type="domain" description="Peptidase M16 C-terminal" evidence="4">
    <location>
        <begin position="163"/>
        <end position="331"/>
    </location>
</feature>
<gene>
    <name evidence="5" type="ORF">Ctaglu_06770</name>
</gene>
<protein>
    <submittedName>
        <fullName evidence="5">Peptidase M16</fullName>
    </submittedName>
</protein>
<dbReference type="Proteomes" id="UP000287872">
    <property type="component" value="Unassembled WGS sequence"/>
</dbReference>
<sequence length="420" mass="48244">MEKITFENGVKLIYKKAENNLTSFTIGFNAGANREENNDLGMAHVVEHMLFKGTASRTEYQINKLCDETFGFCNAMTNYPYAVYYGTTLDEDFEKGFEIYSDIILNPTFPVEGFKEEIDVISAELKEWKDDSSQFCEDSMLYNGFNKRRIKNLIIGTEESIRSITIDRIKNFYHKNYTSGNCVVSIISSMSFKSVSDIVEKYLCNFNNKLFNLKHHIEGAQEYIYENNNPGTYFEYRDDLQGAKIQYCFPIHDLNDREISALKLFSIVFGEGTSSILYDEIRTKRGLVYDISSKIKNETGIKLFTITLGTSYENVNKTIEIINNQIEEVKKIKGYFDGSCLLKLCKSYKLRRMLALEKSIQTSMSLCVYEIMYGDGFGIFSEFKAMENIKEAEIMKVVNSVLVNPTIQILMPKNSAVNIK</sequence>
<comment type="caution">
    <text evidence="5">The sequence shown here is derived from an EMBL/GenBank/DDBJ whole genome shotgun (WGS) entry which is preliminary data.</text>
</comment>
<dbReference type="EMBL" id="BHYK01000003">
    <property type="protein sequence ID" value="GCD09054.1"/>
    <property type="molecule type" value="Genomic_DNA"/>
</dbReference>
<dbReference type="AlphaFoldDB" id="A0A401UHR6"/>
<dbReference type="InterPro" id="IPR011249">
    <property type="entry name" value="Metalloenz_LuxS/M16"/>
</dbReference>
<dbReference type="SUPFAM" id="SSF63411">
    <property type="entry name" value="LuxS/MPP-like metallohydrolase"/>
    <property type="match status" value="2"/>
</dbReference>
<dbReference type="PROSITE" id="PS00143">
    <property type="entry name" value="INSULINASE"/>
    <property type="match status" value="1"/>
</dbReference>
<dbReference type="InterPro" id="IPR011765">
    <property type="entry name" value="Pept_M16_N"/>
</dbReference>
<dbReference type="PANTHER" id="PTHR11851">
    <property type="entry name" value="METALLOPROTEASE"/>
    <property type="match status" value="1"/>
</dbReference>
<name>A0A401UHR6_9CLOT</name>
<dbReference type="OrthoDB" id="9811314at2"/>
<evidence type="ECO:0000313" key="5">
    <source>
        <dbReference type="EMBL" id="GCD09054.1"/>
    </source>
</evidence>
<dbReference type="PANTHER" id="PTHR11851:SF49">
    <property type="entry name" value="MITOCHONDRIAL-PROCESSING PEPTIDASE SUBUNIT ALPHA"/>
    <property type="match status" value="1"/>
</dbReference>
<evidence type="ECO:0000259" key="4">
    <source>
        <dbReference type="Pfam" id="PF05193"/>
    </source>
</evidence>
<comment type="similarity">
    <text evidence="1 2">Belongs to the peptidase M16 family.</text>
</comment>
<dbReference type="GO" id="GO:0006508">
    <property type="term" value="P:proteolysis"/>
    <property type="evidence" value="ECO:0007669"/>
    <property type="project" value="InterPro"/>
</dbReference>
<evidence type="ECO:0000256" key="2">
    <source>
        <dbReference type="RuleBase" id="RU004447"/>
    </source>
</evidence>
<dbReference type="RefSeq" id="WP_124998104.1">
    <property type="nucleotide sequence ID" value="NZ_BHYK01000003.1"/>
</dbReference>
<dbReference type="InterPro" id="IPR001431">
    <property type="entry name" value="Pept_M16_Zn_BS"/>
</dbReference>
<evidence type="ECO:0000259" key="3">
    <source>
        <dbReference type="Pfam" id="PF00675"/>
    </source>
</evidence>
<feature type="domain" description="Peptidase M16 N-terminal" evidence="3">
    <location>
        <begin position="22"/>
        <end position="157"/>
    </location>
</feature>